<gene>
    <name evidence="5" type="ORF">A2982_02880</name>
</gene>
<evidence type="ECO:0000256" key="3">
    <source>
        <dbReference type="RuleBase" id="RU000524"/>
    </source>
</evidence>
<dbReference type="Gene3D" id="2.40.50.140">
    <property type="entry name" value="Nucleic acid-binding proteins"/>
    <property type="match status" value="1"/>
</dbReference>
<dbReference type="InterPro" id="IPR000424">
    <property type="entry name" value="Primosome_PriB/ssb"/>
</dbReference>
<name>A0A1F4V2Q8_UNCKA</name>
<sequence length="202" mass="21814">MASRSLNKAQLIGNLTRDPEMRYTASGTAVTSFAVATNRTYTDSSGKTVESAEFTNIVAWAKLAEICSQLLKKGMKVFIEGRLQTSKWDDKETGKTVYKTEVVAADMIILSPSGAGRGDRPETARAETPAEPLATSEDVVDLDLDDLDLGAETPAKSDSKDRDSDSGADTGKNDEKKDTKRDAEKSEKPEDSEKAGDNDPPF</sequence>
<dbReference type="PROSITE" id="PS50935">
    <property type="entry name" value="SSB"/>
    <property type="match status" value="1"/>
</dbReference>
<comment type="caution">
    <text evidence="2">Lacks conserved residue(s) required for the propagation of feature annotation.</text>
</comment>
<dbReference type="AlphaFoldDB" id="A0A1F4V2Q8"/>
<dbReference type="HAMAP" id="MF_00984">
    <property type="entry name" value="SSB"/>
    <property type="match status" value="1"/>
</dbReference>
<dbReference type="PANTHER" id="PTHR10302">
    <property type="entry name" value="SINGLE-STRANDED DNA-BINDING PROTEIN"/>
    <property type="match status" value="1"/>
</dbReference>
<dbReference type="PANTHER" id="PTHR10302:SF27">
    <property type="entry name" value="SINGLE-STRANDED DNA-BINDING PROTEIN"/>
    <property type="match status" value="1"/>
</dbReference>
<dbReference type="InterPro" id="IPR011344">
    <property type="entry name" value="ssDNA-bd"/>
</dbReference>
<feature type="region of interest" description="Disordered" evidence="4">
    <location>
        <begin position="111"/>
        <end position="202"/>
    </location>
</feature>
<comment type="subunit">
    <text evidence="2">Homotetramer.</text>
</comment>
<evidence type="ECO:0000256" key="2">
    <source>
        <dbReference type="HAMAP-Rule" id="MF_00984"/>
    </source>
</evidence>
<comment type="caution">
    <text evidence="5">The sequence shown here is derived from an EMBL/GenBank/DDBJ whole genome shotgun (WGS) entry which is preliminary data.</text>
</comment>
<dbReference type="EMBL" id="MEVH01000022">
    <property type="protein sequence ID" value="OGC51484.1"/>
    <property type="molecule type" value="Genomic_DNA"/>
</dbReference>
<dbReference type="GO" id="GO:0003697">
    <property type="term" value="F:single-stranded DNA binding"/>
    <property type="evidence" value="ECO:0007669"/>
    <property type="project" value="UniProtKB-UniRule"/>
</dbReference>
<evidence type="ECO:0000313" key="6">
    <source>
        <dbReference type="Proteomes" id="UP000178771"/>
    </source>
</evidence>
<dbReference type="NCBIfam" id="TIGR00621">
    <property type="entry name" value="ssb"/>
    <property type="match status" value="1"/>
</dbReference>
<accession>A0A1F4V2Q8</accession>
<dbReference type="SUPFAM" id="SSF50249">
    <property type="entry name" value="Nucleic acid-binding proteins"/>
    <property type="match status" value="1"/>
</dbReference>
<dbReference type="Proteomes" id="UP000178771">
    <property type="component" value="Unassembled WGS sequence"/>
</dbReference>
<dbReference type="CDD" id="cd04496">
    <property type="entry name" value="SSB_OBF"/>
    <property type="match status" value="1"/>
</dbReference>
<reference evidence="5 6" key="1">
    <citation type="journal article" date="2016" name="Nat. Commun.">
        <title>Thousands of microbial genomes shed light on interconnected biogeochemical processes in an aquifer system.</title>
        <authorList>
            <person name="Anantharaman K."/>
            <person name="Brown C.T."/>
            <person name="Hug L.A."/>
            <person name="Sharon I."/>
            <person name="Castelle C.J."/>
            <person name="Probst A.J."/>
            <person name="Thomas B.C."/>
            <person name="Singh A."/>
            <person name="Wilkins M.J."/>
            <person name="Karaoz U."/>
            <person name="Brodie E.L."/>
            <person name="Williams K.H."/>
            <person name="Hubbard S.S."/>
            <person name="Banfield J.F."/>
        </authorList>
    </citation>
    <scope>NUCLEOTIDE SEQUENCE [LARGE SCALE GENOMIC DNA]</scope>
</reference>
<protein>
    <recommendedName>
        <fullName evidence="2 3">Single-stranded DNA-binding protein</fullName>
        <shortName evidence="2">SSB</shortName>
    </recommendedName>
</protein>
<dbReference type="GO" id="GO:0006260">
    <property type="term" value="P:DNA replication"/>
    <property type="evidence" value="ECO:0007669"/>
    <property type="project" value="InterPro"/>
</dbReference>
<proteinExistence type="inferred from homology"/>
<evidence type="ECO:0000313" key="5">
    <source>
        <dbReference type="EMBL" id="OGC51484.1"/>
    </source>
</evidence>
<keyword evidence="1 2" id="KW-0238">DNA-binding</keyword>
<evidence type="ECO:0000256" key="1">
    <source>
        <dbReference type="ARBA" id="ARBA00023125"/>
    </source>
</evidence>
<organism evidence="5 6">
    <name type="scientific">candidate division WWE3 bacterium RIFCSPLOWO2_01_FULL_39_13</name>
    <dbReference type="NCBI Taxonomy" id="1802624"/>
    <lineage>
        <taxon>Bacteria</taxon>
        <taxon>Katanobacteria</taxon>
    </lineage>
</organism>
<dbReference type="Pfam" id="PF00436">
    <property type="entry name" value="SSB"/>
    <property type="match status" value="1"/>
</dbReference>
<feature type="compositionally biased region" description="Basic and acidic residues" evidence="4">
    <location>
        <begin position="155"/>
        <end position="202"/>
    </location>
</feature>
<dbReference type="GO" id="GO:0009295">
    <property type="term" value="C:nucleoid"/>
    <property type="evidence" value="ECO:0007669"/>
    <property type="project" value="TreeGrafter"/>
</dbReference>
<evidence type="ECO:0000256" key="4">
    <source>
        <dbReference type="SAM" id="MobiDB-lite"/>
    </source>
</evidence>
<feature type="compositionally biased region" description="Acidic residues" evidence="4">
    <location>
        <begin position="138"/>
        <end position="149"/>
    </location>
</feature>
<dbReference type="InterPro" id="IPR012340">
    <property type="entry name" value="NA-bd_OB-fold"/>
</dbReference>
<dbReference type="STRING" id="1802624.A2982_02880"/>